<dbReference type="AlphaFoldDB" id="A0A0E9S499"/>
<keyword evidence="1" id="KW-1133">Transmembrane helix</keyword>
<reference evidence="2" key="1">
    <citation type="submission" date="2014-11" db="EMBL/GenBank/DDBJ databases">
        <authorList>
            <person name="Amaro Gonzalez C."/>
        </authorList>
    </citation>
    <scope>NUCLEOTIDE SEQUENCE</scope>
</reference>
<organism evidence="2">
    <name type="scientific">Anguilla anguilla</name>
    <name type="common">European freshwater eel</name>
    <name type="synonym">Muraena anguilla</name>
    <dbReference type="NCBI Taxonomy" id="7936"/>
    <lineage>
        <taxon>Eukaryota</taxon>
        <taxon>Metazoa</taxon>
        <taxon>Chordata</taxon>
        <taxon>Craniata</taxon>
        <taxon>Vertebrata</taxon>
        <taxon>Euteleostomi</taxon>
        <taxon>Actinopterygii</taxon>
        <taxon>Neopterygii</taxon>
        <taxon>Teleostei</taxon>
        <taxon>Anguilliformes</taxon>
        <taxon>Anguillidae</taxon>
        <taxon>Anguilla</taxon>
    </lineage>
</organism>
<evidence type="ECO:0000256" key="1">
    <source>
        <dbReference type="SAM" id="Phobius"/>
    </source>
</evidence>
<evidence type="ECO:0000313" key="2">
    <source>
        <dbReference type="EMBL" id="JAH35485.1"/>
    </source>
</evidence>
<sequence>MTKKHVAVILFSNIYVYSFMFIDCSLWCRFLALYNVWFLIKRPESPCPLQGNTFIAGSLEDA</sequence>
<proteinExistence type="predicted"/>
<protein>
    <submittedName>
        <fullName evidence="2">Uncharacterized protein</fullName>
    </submittedName>
</protein>
<keyword evidence="1" id="KW-0812">Transmembrane</keyword>
<accession>A0A0E9S499</accession>
<reference evidence="2" key="2">
    <citation type="journal article" date="2015" name="Fish Shellfish Immunol.">
        <title>Early steps in the European eel (Anguilla anguilla)-Vibrio vulnificus interaction in the gills: Role of the RtxA13 toxin.</title>
        <authorList>
            <person name="Callol A."/>
            <person name="Pajuelo D."/>
            <person name="Ebbesson L."/>
            <person name="Teles M."/>
            <person name="MacKenzie S."/>
            <person name="Amaro C."/>
        </authorList>
    </citation>
    <scope>NUCLEOTIDE SEQUENCE</scope>
</reference>
<keyword evidence="1" id="KW-0472">Membrane</keyword>
<dbReference type="EMBL" id="GBXM01073092">
    <property type="protein sequence ID" value="JAH35485.1"/>
    <property type="molecule type" value="Transcribed_RNA"/>
</dbReference>
<name>A0A0E9S499_ANGAN</name>
<feature type="transmembrane region" description="Helical" evidence="1">
    <location>
        <begin position="6"/>
        <end position="32"/>
    </location>
</feature>